<dbReference type="Pfam" id="PF05283">
    <property type="entry name" value="MGC-24"/>
    <property type="match status" value="1"/>
</dbReference>
<protein>
    <submittedName>
        <fullName evidence="11">Uncharacterized protein</fullName>
    </submittedName>
</protein>
<evidence type="ECO:0000313" key="12">
    <source>
        <dbReference type="EMBL" id="CAF1025620.1"/>
    </source>
</evidence>
<dbReference type="GO" id="GO:0031410">
    <property type="term" value="C:cytoplasmic vesicle"/>
    <property type="evidence" value="ECO:0007669"/>
    <property type="project" value="TreeGrafter"/>
</dbReference>
<feature type="signal peptide" evidence="10">
    <location>
        <begin position="1"/>
        <end position="22"/>
    </location>
</feature>
<dbReference type="InterPro" id="IPR007947">
    <property type="entry name" value="CD164_MGC24"/>
</dbReference>
<gene>
    <name evidence="11" type="ORF">EDS130_LOCUS6001</name>
    <name evidence="12" type="ORF">XAT740_LOCUS14473</name>
</gene>
<comment type="similarity">
    <text evidence="2">Belongs to the CD164 family.</text>
</comment>
<keyword evidence="3 9" id="KW-0812">Transmembrane</keyword>
<keyword evidence="7" id="KW-0325">Glycoprotein</keyword>
<evidence type="ECO:0000256" key="8">
    <source>
        <dbReference type="SAM" id="MobiDB-lite"/>
    </source>
</evidence>
<feature type="compositionally biased region" description="Low complexity" evidence="8">
    <location>
        <begin position="89"/>
        <end position="147"/>
    </location>
</feature>
<comment type="subcellular location">
    <subcellularLocation>
        <location evidence="1">Membrane</location>
        <topology evidence="1">Single-pass type I membrane protein</topology>
    </subcellularLocation>
</comment>
<keyword evidence="4 10" id="KW-0732">Signal</keyword>
<evidence type="ECO:0000256" key="9">
    <source>
        <dbReference type="SAM" id="Phobius"/>
    </source>
</evidence>
<keyword evidence="5 9" id="KW-1133">Transmembrane helix</keyword>
<feature type="region of interest" description="Disordered" evidence="8">
    <location>
        <begin position="47"/>
        <end position="73"/>
    </location>
</feature>
<evidence type="ECO:0000256" key="2">
    <source>
        <dbReference type="ARBA" id="ARBA00005341"/>
    </source>
</evidence>
<evidence type="ECO:0000256" key="7">
    <source>
        <dbReference type="ARBA" id="ARBA00023180"/>
    </source>
</evidence>
<evidence type="ECO:0000256" key="10">
    <source>
        <dbReference type="SAM" id="SignalP"/>
    </source>
</evidence>
<feature type="transmembrane region" description="Helical" evidence="9">
    <location>
        <begin position="155"/>
        <end position="175"/>
    </location>
</feature>
<feature type="region of interest" description="Disordered" evidence="8">
    <location>
        <begin position="89"/>
        <end position="148"/>
    </location>
</feature>
<keyword evidence="13" id="KW-1185">Reference proteome</keyword>
<proteinExistence type="inferred from homology"/>
<evidence type="ECO:0000256" key="6">
    <source>
        <dbReference type="ARBA" id="ARBA00023136"/>
    </source>
</evidence>
<organism evidence="11 14">
    <name type="scientific">Adineta ricciae</name>
    <name type="common">Rotifer</name>
    <dbReference type="NCBI Taxonomy" id="249248"/>
    <lineage>
        <taxon>Eukaryota</taxon>
        <taxon>Metazoa</taxon>
        <taxon>Spiralia</taxon>
        <taxon>Gnathifera</taxon>
        <taxon>Rotifera</taxon>
        <taxon>Eurotatoria</taxon>
        <taxon>Bdelloidea</taxon>
        <taxon>Adinetida</taxon>
        <taxon>Adinetidae</taxon>
        <taxon>Adineta</taxon>
    </lineage>
</organism>
<evidence type="ECO:0000256" key="5">
    <source>
        <dbReference type="ARBA" id="ARBA00022989"/>
    </source>
</evidence>
<dbReference type="Proteomes" id="UP000663852">
    <property type="component" value="Unassembled WGS sequence"/>
</dbReference>
<dbReference type="EMBL" id="CAJNOJ010000017">
    <property type="protein sequence ID" value="CAF0824215.1"/>
    <property type="molecule type" value="Genomic_DNA"/>
</dbReference>
<evidence type="ECO:0000313" key="14">
    <source>
        <dbReference type="Proteomes" id="UP000663852"/>
    </source>
</evidence>
<sequence length="190" mass="19712">MKRQFALSSLFAIIFLVIVSHGQDLPGANIDLGDYDDSTPVVKTTVPVKLNDDTNNSTSATTESTAAPSSITSATTTTVDVTNSTATTTLSSTTATESQTTNSTVASSSSSTATTTATATATTVTTATTTTTSTETTTTTQAPTTATPGRKFDGLSFMGGMILVVGLGALIYLVVRYLRRNNRLPYSNLR</sequence>
<evidence type="ECO:0000313" key="13">
    <source>
        <dbReference type="Proteomes" id="UP000663828"/>
    </source>
</evidence>
<dbReference type="AlphaFoldDB" id="A0A813U8M8"/>
<accession>A0A813U8M8</accession>
<evidence type="ECO:0000256" key="4">
    <source>
        <dbReference type="ARBA" id="ARBA00022729"/>
    </source>
</evidence>
<dbReference type="EMBL" id="CAJNOR010000870">
    <property type="protein sequence ID" value="CAF1025620.1"/>
    <property type="molecule type" value="Genomic_DNA"/>
</dbReference>
<keyword evidence="6 9" id="KW-0472">Membrane</keyword>
<dbReference type="PANTHER" id="PTHR11337">
    <property type="entry name" value="MUCIN/PORIMIN"/>
    <property type="match status" value="1"/>
</dbReference>
<evidence type="ECO:0000256" key="3">
    <source>
        <dbReference type="ARBA" id="ARBA00022692"/>
    </source>
</evidence>
<evidence type="ECO:0000313" key="11">
    <source>
        <dbReference type="EMBL" id="CAF0824215.1"/>
    </source>
</evidence>
<evidence type="ECO:0000256" key="1">
    <source>
        <dbReference type="ARBA" id="ARBA00004479"/>
    </source>
</evidence>
<reference evidence="11" key="1">
    <citation type="submission" date="2021-02" db="EMBL/GenBank/DDBJ databases">
        <authorList>
            <person name="Nowell W R."/>
        </authorList>
    </citation>
    <scope>NUCLEOTIDE SEQUENCE</scope>
</reference>
<comment type="caution">
    <text evidence="11">The sequence shown here is derived from an EMBL/GenBank/DDBJ whole genome shotgun (WGS) entry which is preliminary data.</text>
</comment>
<dbReference type="GO" id="GO:0016020">
    <property type="term" value="C:membrane"/>
    <property type="evidence" value="ECO:0007669"/>
    <property type="project" value="UniProtKB-SubCell"/>
</dbReference>
<dbReference type="Proteomes" id="UP000663828">
    <property type="component" value="Unassembled WGS sequence"/>
</dbReference>
<dbReference type="PANTHER" id="PTHR11337:SF8">
    <property type="entry name" value="VISGUN, ISOFORM E"/>
    <property type="match status" value="1"/>
</dbReference>
<feature type="chain" id="PRO_5036409402" evidence="10">
    <location>
        <begin position="23"/>
        <end position="190"/>
    </location>
</feature>
<name>A0A813U8M8_ADIRI</name>